<dbReference type="Pfam" id="PF00067">
    <property type="entry name" value="p450"/>
    <property type="match status" value="1"/>
</dbReference>
<keyword evidence="2 7" id="KW-0349">Heme</keyword>
<evidence type="ECO:0000256" key="3">
    <source>
        <dbReference type="ARBA" id="ARBA00022723"/>
    </source>
</evidence>
<name>A0A2I2KMT4_9ACTN</name>
<dbReference type="PRINTS" id="PR00359">
    <property type="entry name" value="BP450"/>
</dbReference>
<evidence type="ECO:0000256" key="7">
    <source>
        <dbReference type="RuleBase" id="RU000461"/>
    </source>
</evidence>
<accession>A0A2I2KMT4</accession>
<dbReference type="AlphaFoldDB" id="A0A2I2KMT4"/>
<gene>
    <name evidence="8" type="primary">cyp107B</name>
    <name evidence="8" type="ORF">FRACA_1630006</name>
</gene>
<sequence length="424" mass="45880">MTTGSTELIDAGGSVAARPSDVFDPRQRANPYPLYRALREAGRHHWVAPQAPRILMLTRYEDCQRILTDPALGHAVMADSPFRAVADEAGAPQVGLQSMLRANPPTHTRLRRLVSRAFTAGRVGRFGPQARQLAAELLDDAVQRGEVDLIDAFARPLPLRVICTLLGVPARDEEVFGGWASALTRGIDPDQMLSAAERAARAEATTAFAGYFTELIARRRAEPTDDLLSDLIAVQEQGDHLSGAELLELCVLLLVAGYETSVNLLAGAVLALARDPEQYAALRARPDLVPAAVEEALRFDPPIQWFGRTVLVDEVEIAGQRLNAGEGVLALAAATHRDPAVYPDPDRFDVTRYAGPTAPPRHFGFGQGIHYCLGAPLARLETEIMLGAFVERVARVEIAAEPAYRPHLSVRGPSTLPVRLTPAG</sequence>
<protein>
    <submittedName>
        <fullName evidence="8">Cytochrome P450 107B1</fullName>
        <ecNumber evidence="8">1.14.-.-</ecNumber>
    </submittedName>
</protein>
<dbReference type="PROSITE" id="PS00086">
    <property type="entry name" value="CYTOCHROME_P450"/>
    <property type="match status" value="1"/>
</dbReference>
<dbReference type="PANTHER" id="PTHR46696:SF1">
    <property type="entry name" value="CYTOCHROME P450 YJIB-RELATED"/>
    <property type="match status" value="1"/>
</dbReference>
<proteinExistence type="inferred from homology"/>
<evidence type="ECO:0000313" key="9">
    <source>
        <dbReference type="Proteomes" id="UP000234331"/>
    </source>
</evidence>
<evidence type="ECO:0000313" key="8">
    <source>
        <dbReference type="EMBL" id="SNQ46959.1"/>
    </source>
</evidence>
<evidence type="ECO:0000256" key="2">
    <source>
        <dbReference type="ARBA" id="ARBA00022617"/>
    </source>
</evidence>
<keyword evidence="3 7" id="KW-0479">Metal-binding</keyword>
<dbReference type="OrthoDB" id="3215747at2"/>
<dbReference type="Proteomes" id="UP000234331">
    <property type="component" value="Unassembled WGS sequence"/>
</dbReference>
<evidence type="ECO:0000256" key="6">
    <source>
        <dbReference type="ARBA" id="ARBA00023033"/>
    </source>
</evidence>
<dbReference type="GO" id="GO:0016705">
    <property type="term" value="F:oxidoreductase activity, acting on paired donors, with incorporation or reduction of molecular oxygen"/>
    <property type="evidence" value="ECO:0007669"/>
    <property type="project" value="InterPro"/>
</dbReference>
<dbReference type="EC" id="1.14.-.-" evidence="8"/>
<evidence type="ECO:0000256" key="1">
    <source>
        <dbReference type="ARBA" id="ARBA00010617"/>
    </source>
</evidence>
<reference evidence="8 9" key="1">
    <citation type="submission" date="2017-06" db="EMBL/GenBank/DDBJ databases">
        <authorList>
            <person name="Kim H.J."/>
            <person name="Triplett B.A."/>
        </authorList>
    </citation>
    <scope>NUCLEOTIDE SEQUENCE [LARGE SCALE GENOMIC DNA]</scope>
    <source>
        <strain evidence="8">FRACA_ARgP5</strain>
    </source>
</reference>
<dbReference type="Gene3D" id="1.10.630.10">
    <property type="entry name" value="Cytochrome P450"/>
    <property type="match status" value="1"/>
</dbReference>
<dbReference type="InterPro" id="IPR001128">
    <property type="entry name" value="Cyt_P450"/>
</dbReference>
<comment type="similarity">
    <text evidence="1 7">Belongs to the cytochrome P450 family.</text>
</comment>
<keyword evidence="9" id="KW-1185">Reference proteome</keyword>
<keyword evidence="5 7" id="KW-0408">Iron</keyword>
<organism evidence="8 9">
    <name type="scientific">Frankia canadensis</name>
    <dbReference type="NCBI Taxonomy" id="1836972"/>
    <lineage>
        <taxon>Bacteria</taxon>
        <taxon>Bacillati</taxon>
        <taxon>Actinomycetota</taxon>
        <taxon>Actinomycetes</taxon>
        <taxon>Frankiales</taxon>
        <taxon>Frankiaceae</taxon>
        <taxon>Frankia</taxon>
    </lineage>
</organism>
<dbReference type="InterPro" id="IPR002397">
    <property type="entry name" value="Cyt_P450_B"/>
</dbReference>
<evidence type="ECO:0000256" key="4">
    <source>
        <dbReference type="ARBA" id="ARBA00023002"/>
    </source>
</evidence>
<dbReference type="PRINTS" id="PR00385">
    <property type="entry name" value="P450"/>
</dbReference>
<keyword evidence="6 7" id="KW-0503">Monooxygenase</keyword>
<dbReference type="CDD" id="cd20625">
    <property type="entry name" value="CYP164-like"/>
    <property type="match status" value="1"/>
</dbReference>
<dbReference type="PANTHER" id="PTHR46696">
    <property type="entry name" value="P450, PUTATIVE (EUROFUNG)-RELATED"/>
    <property type="match status" value="1"/>
</dbReference>
<dbReference type="EMBL" id="FZMO01000072">
    <property type="protein sequence ID" value="SNQ46959.1"/>
    <property type="molecule type" value="Genomic_DNA"/>
</dbReference>
<dbReference type="GO" id="GO:0020037">
    <property type="term" value="F:heme binding"/>
    <property type="evidence" value="ECO:0007669"/>
    <property type="project" value="InterPro"/>
</dbReference>
<dbReference type="InterPro" id="IPR036396">
    <property type="entry name" value="Cyt_P450_sf"/>
</dbReference>
<dbReference type="FunFam" id="1.10.630.10:FF:000018">
    <property type="entry name" value="Cytochrome P450 monooxygenase"/>
    <property type="match status" value="1"/>
</dbReference>
<evidence type="ECO:0000256" key="5">
    <source>
        <dbReference type="ARBA" id="ARBA00023004"/>
    </source>
</evidence>
<dbReference type="RefSeq" id="WP_101830891.1">
    <property type="nucleotide sequence ID" value="NZ_FZMO01000072.1"/>
</dbReference>
<dbReference type="GO" id="GO:0004497">
    <property type="term" value="F:monooxygenase activity"/>
    <property type="evidence" value="ECO:0007669"/>
    <property type="project" value="UniProtKB-KW"/>
</dbReference>
<dbReference type="InterPro" id="IPR017972">
    <property type="entry name" value="Cyt_P450_CS"/>
</dbReference>
<dbReference type="GO" id="GO:0005506">
    <property type="term" value="F:iron ion binding"/>
    <property type="evidence" value="ECO:0007669"/>
    <property type="project" value="InterPro"/>
</dbReference>
<keyword evidence="4 7" id="KW-0560">Oxidoreductase</keyword>
<dbReference type="SUPFAM" id="SSF48264">
    <property type="entry name" value="Cytochrome P450"/>
    <property type="match status" value="1"/>
</dbReference>